<dbReference type="InterPro" id="IPR036388">
    <property type="entry name" value="WH-like_DNA-bd_sf"/>
</dbReference>
<dbReference type="AlphaFoldDB" id="B4VNP9"/>
<dbReference type="InterPro" id="IPR052509">
    <property type="entry name" value="Metal_resp_DNA-bind_regulator"/>
</dbReference>
<keyword evidence="3" id="KW-1185">Reference proteome</keyword>
<protein>
    <submittedName>
        <fullName evidence="2">Transcriptional regulator, PadR family, putative</fullName>
    </submittedName>
</protein>
<accession>B4VNP9</accession>
<dbReference type="SUPFAM" id="SSF46785">
    <property type="entry name" value="Winged helix' DNA-binding domain"/>
    <property type="match status" value="1"/>
</dbReference>
<feature type="domain" description="Transcription regulator PadR N-terminal" evidence="1">
    <location>
        <begin position="19"/>
        <end position="96"/>
    </location>
</feature>
<dbReference type="HOGENOM" id="CLU_063440_3_3_3"/>
<dbReference type="STRING" id="118168.MC7420_4692"/>
<sequence>MATRNKDDTLNLTLIEESILNALMYRERYGLEIMSAIAQASNGERTIGFSSLYPTLRKLEKRGFVTSRWGDEAPEETTGARRRYYKITGSGLQALEKKQQFLTALQHLQPALGEL</sequence>
<evidence type="ECO:0000313" key="3">
    <source>
        <dbReference type="Proteomes" id="UP000003835"/>
    </source>
</evidence>
<dbReference type="InterPro" id="IPR036390">
    <property type="entry name" value="WH_DNA-bd_sf"/>
</dbReference>
<dbReference type="eggNOG" id="COG1695">
    <property type="taxonomic scope" value="Bacteria"/>
</dbReference>
<proteinExistence type="predicted"/>
<dbReference type="RefSeq" id="WP_006100165.1">
    <property type="nucleotide sequence ID" value="NZ_DS989846.1"/>
</dbReference>
<gene>
    <name evidence="2" type="ORF">MC7420_4692</name>
</gene>
<evidence type="ECO:0000313" key="2">
    <source>
        <dbReference type="EMBL" id="EDX76436.1"/>
    </source>
</evidence>
<organism evidence="2 3">
    <name type="scientific">Coleofasciculus chthonoplastes PCC 7420</name>
    <dbReference type="NCBI Taxonomy" id="118168"/>
    <lineage>
        <taxon>Bacteria</taxon>
        <taxon>Bacillati</taxon>
        <taxon>Cyanobacteriota</taxon>
        <taxon>Cyanophyceae</taxon>
        <taxon>Coleofasciculales</taxon>
        <taxon>Coleofasciculaceae</taxon>
        <taxon>Coleofasciculus</taxon>
    </lineage>
</organism>
<dbReference type="PANTHER" id="PTHR33169">
    <property type="entry name" value="PADR-FAMILY TRANSCRIPTIONAL REGULATOR"/>
    <property type="match status" value="1"/>
</dbReference>
<dbReference type="InterPro" id="IPR005149">
    <property type="entry name" value="Tscrpt_reg_PadR_N"/>
</dbReference>
<dbReference type="OrthoDB" id="9808017at2"/>
<name>B4VNP9_9CYAN</name>
<dbReference type="Gene3D" id="1.10.10.10">
    <property type="entry name" value="Winged helix-like DNA-binding domain superfamily/Winged helix DNA-binding domain"/>
    <property type="match status" value="1"/>
</dbReference>
<dbReference type="Pfam" id="PF03551">
    <property type="entry name" value="PadR"/>
    <property type="match status" value="1"/>
</dbReference>
<dbReference type="PANTHER" id="PTHR33169:SF14">
    <property type="entry name" value="TRANSCRIPTIONAL REGULATOR RV3488"/>
    <property type="match status" value="1"/>
</dbReference>
<reference evidence="2 3" key="1">
    <citation type="submission" date="2008-07" db="EMBL/GenBank/DDBJ databases">
        <authorList>
            <person name="Tandeau de Marsac N."/>
            <person name="Ferriera S."/>
            <person name="Johnson J."/>
            <person name="Kravitz S."/>
            <person name="Beeson K."/>
            <person name="Sutton G."/>
            <person name="Rogers Y.-H."/>
            <person name="Friedman R."/>
            <person name="Frazier M."/>
            <person name="Venter J.C."/>
        </authorList>
    </citation>
    <scope>NUCLEOTIDE SEQUENCE [LARGE SCALE GENOMIC DNA]</scope>
    <source>
        <strain evidence="2 3">PCC 7420</strain>
    </source>
</reference>
<dbReference type="EMBL" id="DS989846">
    <property type="protein sequence ID" value="EDX76436.1"/>
    <property type="molecule type" value="Genomic_DNA"/>
</dbReference>
<dbReference type="Proteomes" id="UP000003835">
    <property type="component" value="Unassembled WGS sequence"/>
</dbReference>
<evidence type="ECO:0000259" key="1">
    <source>
        <dbReference type="Pfam" id="PF03551"/>
    </source>
</evidence>